<dbReference type="GO" id="GO:0004252">
    <property type="term" value="F:serine-type endopeptidase activity"/>
    <property type="evidence" value="ECO:0007669"/>
    <property type="project" value="TreeGrafter"/>
</dbReference>
<name>A0A136PWD0_9ACTN</name>
<gene>
    <name evidence="3" type="ORF">AWW66_06515</name>
</gene>
<comment type="caution">
    <text evidence="3">The sequence shown here is derived from an EMBL/GenBank/DDBJ whole genome shotgun (WGS) entry which is preliminary data.</text>
</comment>
<dbReference type="Pfam" id="PF00326">
    <property type="entry name" value="Peptidase_S9"/>
    <property type="match status" value="1"/>
</dbReference>
<dbReference type="SUPFAM" id="SSF82171">
    <property type="entry name" value="DPP6 N-terminal domain-like"/>
    <property type="match status" value="1"/>
</dbReference>
<proteinExistence type="predicted"/>
<evidence type="ECO:0000313" key="3">
    <source>
        <dbReference type="EMBL" id="KXK62831.1"/>
    </source>
</evidence>
<dbReference type="GO" id="GO:0006508">
    <property type="term" value="P:proteolysis"/>
    <property type="evidence" value="ECO:0007669"/>
    <property type="project" value="InterPro"/>
</dbReference>
<dbReference type="SUPFAM" id="SSF53474">
    <property type="entry name" value="alpha/beta-Hydrolases"/>
    <property type="match status" value="1"/>
</dbReference>
<evidence type="ECO:0000256" key="1">
    <source>
        <dbReference type="ARBA" id="ARBA00022801"/>
    </source>
</evidence>
<dbReference type="PANTHER" id="PTHR42776">
    <property type="entry name" value="SERINE PEPTIDASE S9 FAMILY MEMBER"/>
    <property type="match status" value="1"/>
</dbReference>
<dbReference type="EMBL" id="LRQV01000013">
    <property type="protein sequence ID" value="KXK62831.1"/>
    <property type="molecule type" value="Genomic_DNA"/>
</dbReference>
<keyword evidence="4" id="KW-1185">Reference proteome</keyword>
<dbReference type="Gene3D" id="3.40.50.1820">
    <property type="entry name" value="alpha/beta hydrolase"/>
    <property type="match status" value="1"/>
</dbReference>
<dbReference type="AlphaFoldDB" id="A0A136PWD0"/>
<dbReference type="Proteomes" id="UP000070620">
    <property type="component" value="Unassembled WGS sequence"/>
</dbReference>
<evidence type="ECO:0000313" key="4">
    <source>
        <dbReference type="Proteomes" id="UP000070620"/>
    </source>
</evidence>
<protein>
    <recommendedName>
        <fullName evidence="2">Peptidase S9 prolyl oligopeptidase catalytic domain-containing protein</fullName>
    </recommendedName>
</protein>
<dbReference type="PANTHER" id="PTHR42776:SF27">
    <property type="entry name" value="DIPEPTIDYL PEPTIDASE FAMILY MEMBER 6"/>
    <property type="match status" value="1"/>
</dbReference>
<accession>A0A136PWD0</accession>
<feature type="domain" description="Peptidase S9 prolyl oligopeptidase catalytic" evidence="2">
    <location>
        <begin position="371"/>
        <end position="547"/>
    </location>
</feature>
<organism evidence="3 4">
    <name type="scientific">Micromonospora rosaria</name>
    <dbReference type="NCBI Taxonomy" id="47874"/>
    <lineage>
        <taxon>Bacteria</taxon>
        <taxon>Bacillati</taxon>
        <taxon>Actinomycetota</taxon>
        <taxon>Actinomycetes</taxon>
        <taxon>Micromonosporales</taxon>
        <taxon>Micromonosporaceae</taxon>
        <taxon>Micromonospora</taxon>
    </lineage>
</organism>
<dbReference type="InterPro" id="IPR029058">
    <property type="entry name" value="AB_hydrolase_fold"/>
</dbReference>
<reference evidence="3 4" key="1">
    <citation type="submission" date="2016-01" db="EMBL/GenBank/DDBJ databases">
        <title>Whole genome sequence and analysis of Micromonospora rosaria DSM 803, which can produce antibacterial substance rosamicin.</title>
        <authorList>
            <person name="Yang H."/>
            <person name="He X."/>
            <person name="Zhu D."/>
        </authorList>
    </citation>
    <scope>NUCLEOTIDE SEQUENCE [LARGE SCALE GENOMIC DNA]</scope>
    <source>
        <strain evidence="3 4">DSM 803</strain>
    </source>
</reference>
<sequence length="582" mass="62267">MHLAADASWAATSRLDGDAVTVELWDRDGATFTPHPTPLAVEPVDQLVPTAGRRLLICGGGGSRHTVWTVDCATLTRTRLTTRAGQAVRLLTPAPGDPDRRPWVLAYDGTRTTLARLVTHGPTPTAVIALPGAYTGGVWTDRAGRRLGLGRSRSGEPHTAVEVDLVTGADRTLFEVSDHSNDTLQAWHPGTGLGVVHTDVGGVQRLGYARPGRGERWAFPDDLAAPDGLVEAVAVDPDGHRILAHERRGVRSLLHRYDVVRHRRDTLVVPPGALAGRPVWTRRRLVVPWTTPRVPLTFLDLGPAGDRPADADATPDPGWEARVVTVPGAAGPIEAIAYGGDRWWQRPRVVVALHGGPSSAWQLAYHPFFAQLAAEGVAVLALNPRGSVGYGHAFAAAIRTGWGGPDLDDVLAVGRHLRALRGDGPGVALVGSSYGGFLALLAAAAGPQLWGRCAAVAPFSSAARLHRQAEPTVRRMIERLGGLTDPPHAGLGPRDLLRLGHRTRAPILLLHGRHDEQIPVGHVRELAAALVAARGPAVRYREYDLGHDVDGPTAWDAIADFLREPHHDPVVREQGRLDHADA</sequence>
<keyword evidence="1" id="KW-0378">Hydrolase</keyword>
<dbReference type="InterPro" id="IPR001375">
    <property type="entry name" value="Peptidase_S9_cat"/>
</dbReference>
<evidence type="ECO:0000259" key="2">
    <source>
        <dbReference type="Pfam" id="PF00326"/>
    </source>
</evidence>